<dbReference type="Gene3D" id="3.40.50.720">
    <property type="entry name" value="NAD(P)-binding Rossmann-like Domain"/>
    <property type="match status" value="1"/>
</dbReference>
<feature type="domain" description="Enoyl reductase (ER)" evidence="3">
    <location>
        <begin position="672"/>
        <end position="954"/>
    </location>
</feature>
<proteinExistence type="predicted"/>
<dbReference type="AlphaFoldDB" id="A0A2B7Y6J8"/>
<gene>
    <name evidence="4" type="ORF">AJ79_01535</name>
</gene>
<dbReference type="SUPFAM" id="SSF53335">
    <property type="entry name" value="S-adenosyl-L-methionine-dependent methyltransferases"/>
    <property type="match status" value="1"/>
</dbReference>
<dbReference type="InterPro" id="IPR029063">
    <property type="entry name" value="SAM-dependent_MTases_sf"/>
</dbReference>
<dbReference type="EMBL" id="PDNB01000015">
    <property type="protein sequence ID" value="PGH16663.1"/>
    <property type="molecule type" value="Genomic_DNA"/>
</dbReference>
<evidence type="ECO:0000313" key="4">
    <source>
        <dbReference type="EMBL" id="PGH16663.1"/>
    </source>
</evidence>
<dbReference type="InterPro" id="IPR020843">
    <property type="entry name" value="ER"/>
</dbReference>
<dbReference type="InterPro" id="IPR013154">
    <property type="entry name" value="ADH-like_N"/>
</dbReference>
<dbReference type="CDD" id="cd02440">
    <property type="entry name" value="AdoMet_MTases"/>
    <property type="match status" value="1"/>
</dbReference>
<dbReference type="Gene3D" id="3.90.180.10">
    <property type="entry name" value="Medium-chain alcohol dehydrogenases, catalytic domain"/>
    <property type="match status" value="1"/>
</dbReference>
<dbReference type="InterPro" id="IPR011032">
    <property type="entry name" value="GroES-like_sf"/>
</dbReference>
<dbReference type="InterPro" id="IPR050444">
    <property type="entry name" value="Polyketide_Synthase"/>
</dbReference>
<comment type="caution">
    <text evidence="4">The sequence shown here is derived from an EMBL/GenBank/DDBJ whole genome shotgun (WGS) entry which is preliminary data.</text>
</comment>
<dbReference type="InterPro" id="IPR036291">
    <property type="entry name" value="NAD(P)-bd_dom_sf"/>
</dbReference>
<dbReference type="CDD" id="cd05195">
    <property type="entry name" value="enoyl_red"/>
    <property type="match status" value="1"/>
</dbReference>
<evidence type="ECO:0000256" key="2">
    <source>
        <dbReference type="SAM" id="MobiDB-lite"/>
    </source>
</evidence>
<protein>
    <recommendedName>
        <fullName evidence="3">Enoyl reductase (ER) domain-containing protein</fullName>
    </recommendedName>
</protein>
<dbReference type="STRING" id="1447875.A0A2B7Y6J8"/>
<organism evidence="4 5">
    <name type="scientific">Helicocarpus griseus UAMH5409</name>
    <dbReference type="NCBI Taxonomy" id="1447875"/>
    <lineage>
        <taxon>Eukaryota</taxon>
        <taxon>Fungi</taxon>
        <taxon>Dikarya</taxon>
        <taxon>Ascomycota</taxon>
        <taxon>Pezizomycotina</taxon>
        <taxon>Eurotiomycetes</taxon>
        <taxon>Eurotiomycetidae</taxon>
        <taxon>Onygenales</taxon>
        <taxon>Ajellomycetaceae</taxon>
        <taxon>Helicocarpus</taxon>
    </lineage>
</organism>
<dbReference type="PANTHER" id="PTHR45681:SF6">
    <property type="entry name" value="POLYKETIDE SYNTHASE 37"/>
    <property type="match status" value="1"/>
</dbReference>
<dbReference type="SUPFAM" id="SSF51735">
    <property type="entry name" value="NAD(P)-binding Rossmann-fold domains"/>
    <property type="match status" value="1"/>
</dbReference>
<dbReference type="GO" id="GO:0016705">
    <property type="term" value="F:oxidoreductase activity, acting on paired donors, with incorporation or reduction of molecular oxygen"/>
    <property type="evidence" value="ECO:0007669"/>
    <property type="project" value="InterPro"/>
</dbReference>
<dbReference type="InterPro" id="IPR036396">
    <property type="entry name" value="Cyt_P450_sf"/>
</dbReference>
<name>A0A2B7Y6J8_9EURO</name>
<dbReference type="Proteomes" id="UP000223968">
    <property type="component" value="Unassembled WGS sequence"/>
</dbReference>
<dbReference type="SUPFAM" id="SSF50129">
    <property type="entry name" value="GroES-like"/>
    <property type="match status" value="1"/>
</dbReference>
<dbReference type="Pfam" id="PF08242">
    <property type="entry name" value="Methyltransf_12"/>
    <property type="match status" value="1"/>
</dbReference>
<dbReference type="SUPFAM" id="SSF48264">
    <property type="entry name" value="Cytochrome P450"/>
    <property type="match status" value="1"/>
</dbReference>
<dbReference type="InterPro" id="IPR056501">
    <property type="entry name" value="NAD-bd_HRPKS_sdrA"/>
</dbReference>
<evidence type="ECO:0000259" key="3">
    <source>
        <dbReference type="SMART" id="SM00829"/>
    </source>
</evidence>
<dbReference type="SMART" id="SM00829">
    <property type="entry name" value="PKS_ER"/>
    <property type="match status" value="1"/>
</dbReference>
<dbReference type="Pfam" id="PF23114">
    <property type="entry name" value="NAD-bd_HRPKS_sdrA"/>
    <property type="match status" value="1"/>
</dbReference>
<accession>A0A2B7Y6J8</accession>
<dbReference type="GO" id="GO:0020037">
    <property type="term" value="F:heme binding"/>
    <property type="evidence" value="ECO:0007669"/>
    <property type="project" value="InterPro"/>
</dbReference>
<dbReference type="PANTHER" id="PTHR45681">
    <property type="entry name" value="POLYKETIDE SYNTHASE 44-RELATED"/>
    <property type="match status" value="1"/>
</dbReference>
<sequence>MDIIRSQMNISPAVAFAATICLLPATIAIYRLFFHPLARIPGPKIAAVTTLWYALHVRSGRARELTKWLHETYGPVVRVTPNMVWFNMEDKVKEVYRVGSPFNKSKWYYAVASDHGRIQWFPLRRESPDISDLVAEMDMKRYRMQRRMPLSALLQSHSTGRQASSKKGPTTEPSWMATPIVAKAPVELPHTEQEDFVIAQTARTGAQGEMLVRIGNKLPDILSGSVKSLSLMFQDDLLEKLYAEDMMKSGEAQMAEYIKLMAFKNPKMKILEIGAGTGGASLPTLQALDDPVDGLLFDRYCYTDISSGFFEKARDKFAHWEHRMDFKTLDVSKDPTTQGFEAEQFDIIIAANVLHATPSLDVTVANCRKLLKSGGRMILMEITRLTLTINTIFGTLPGWWTSEDGREDTPTVPVAKWDEIVRRNGFEGVEIATPDHKGETAVMFSMVCRAATYPPVKDGITSHSVAVLFRQQIHSGQLLPGQLCQSLSQQGINASCQSIETIEIQSDSSYIVLDTGDCPLLKNPSGREFTAIQRLATQAKNLLWVSTQSSESAEATAAKGMINGLARVARHENPYIKLVTVDVRDALANDGSQVLAENITGIASASFWPHGDEASKEREYAIENGQLLVPRVRTDVKFNNWVVSTRADSKQTFITKHRNDKRPIKLWPETPGLLNTLRFVDDEAALRPLAPNELELKPVAYGVNFKDVFVALGQQPPGSIMAGETAGIVTAVGSDMRGIYQVGDRVAGFVAEPYASHPRLQGLNAHTLPNSMSFTDGAATVVVFVTAWHCLVNVANLQRGESVLIHSGSGGVGQAAIQIAQHLGAVIYATVGSTAKRDLLIDTYGKGVDVVLNLLAGEQLKASVECTAEFGRFVEIGKADIFNRSLLSMASFDRGISVTAVDFILISRSRQRIIHDTLAIVFDLFEKGILRAISPVTALSLDKIEEAFRLIAGRSISGS</sequence>
<dbReference type="GO" id="GO:0004497">
    <property type="term" value="F:monooxygenase activity"/>
    <property type="evidence" value="ECO:0007669"/>
    <property type="project" value="InterPro"/>
</dbReference>
<keyword evidence="1" id="KW-0808">Transferase</keyword>
<dbReference type="InterPro" id="IPR013217">
    <property type="entry name" value="Methyltransf_12"/>
</dbReference>
<dbReference type="OrthoDB" id="4510389at2759"/>
<evidence type="ECO:0000256" key="1">
    <source>
        <dbReference type="ARBA" id="ARBA00022679"/>
    </source>
</evidence>
<keyword evidence="5" id="KW-1185">Reference proteome</keyword>
<dbReference type="Gene3D" id="3.40.50.150">
    <property type="entry name" value="Vaccinia Virus protein VP39"/>
    <property type="match status" value="1"/>
</dbReference>
<dbReference type="Pfam" id="PF08240">
    <property type="entry name" value="ADH_N"/>
    <property type="match status" value="1"/>
</dbReference>
<evidence type="ECO:0000313" key="5">
    <source>
        <dbReference type="Proteomes" id="UP000223968"/>
    </source>
</evidence>
<dbReference type="Pfam" id="PF13602">
    <property type="entry name" value="ADH_zinc_N_2"/>
    <property type="match status" value="1"/>
</dbReference>
<feature type="region of interest" description="Disordered" evidence="2">
    <location>
        <begin position="154"/>
        <end position="175"/>
    </location>
</feature>
<dbReference type="GO" id="GO:0016740">
    <property type="term" value="F:transferase activity"/>
    <property type="evidence" value="ECO:0007669"/>
    <property type="project" value="UniProtKB-KW"/>
</dbReference>
<dbReference type="GO" id="GO:0005506">
    <property type="term" value="F:iron ion binding"/>
    <property type="evidence" value="ECO:0007669"/>
    <property type="project" value="InterPro"/>
</dbReference>
<feature type="compositionally biased region" description="Polar residues" evidence="2">
    <location>
        <begin position="154"/>
        <end position="173"/>
    </location>
</feature>
<reference evidence="4 5" key="1">
    <citation type="submission" date="2017-10" db="EMBL/GenBank/DDBJ databases">
        <title>Comparative genomics in systemic dimorphic fungi from Ajellomycetaceae.</title>
        <authorList>
            <person name="Munoz J.F."/>
            <person name="Mcewen J.G."/>
            <person name="Clay O.K."/>
            <person name="Cuomo C.A."/>
        </authorList>
    </citation>
    <scope>NUCLEOTIDE SEQUENCE [LARGE SCALE GENOMIC DNA]</scope>
    <source>
        <strain evidence="4 5">UAMH5409</strain>
    </source>
</reference>